<evidence type="ECO:0000259" key="2">
    <source>
        <dbReference type="Pfam" id="PF17667"/>
    </source>
</evidence>
<organism evidence="3 4">
    <name type="scientific">Hohenbuehelia grisea</name>
    <dbReference type="NCBI Taxonomy" id="104357"/>
    <lineage>
        <taxon>Eukaryota</taxon>
        <taxon>Fungi</taxon>
        <taxon>Dikarya</taxon>
        <taxon>Basidiomycota</taxon>
        <taxon>Agaricomycotina</taxon>
        <taxon>Agaricomycetes</taxon>
        <taxon>Agaricomycetidae</taxon>
        <taxon>Agaricales</taxon>
        <taxon>Pleurotineae</taxon>
        <taxon>Pleurotaceae</taxon>
        <taxon>Hohenbuehelia</taxon>
    </lineage>
</organism>
<gene>
    <name evidence="3" type="ORF">HGRIS_008757</name>
</gene>
<dbReference type="Pfam" id="PF17667">
    <property type="entry name" value="Pkinase_fungal"/>
    <property type="match status" value="1"/>
</dbReference>
<sequence>MYDRTSSLIPIHLTHPMSSPSASLKRRDDDEPSEKPNNLDAVFVDATYRYSSSSTSRTWFSEGLPAKCPHEGLLCILPSGLGSAVQESKHTCEAFCLDPDYRAFSSLDDPRTKGALISSTSGVTIKGWFQGDAERSSHKRFVNLLNQIDQALKECYPTAKSYHVDEHIKSFPYDKPMVETIHDSEVLKSQLIGASKEQCSWFVAEILGEVGSKRKRLIVLVGSYAKSVFATADIQREPQGTMSTGLPTSLQRHRRPLQRLLRLQSARPTGTIELPDLLVTECSLLVAGKDLEEDIFRLVTPYVGIADNITMHDIPCVQTLDEVAHWRILDVTKKVRHVSQLRLDRHLPVRTVGRSLRTAHGPRELGFAILHAMIGHCALFTVAGYVHREVTIGNILLLDEADELEIPPCLVNIIESTDCIAVLLDGGFVKKWGDTRDVTRHRSGTKTFVSSRIITNWELQKPLFHTPIDDLESFIWVLYYTLLDLDAELPRDAALTWDRLRSDQLSSHLGRI</sequence>
<keyword evidence="4" id="KW-1185">Reference proteome</keyword>
<feature type="domain" description="Fungal-type protein kinase" evidence="2">
    <location>
        <begin position="338"/>
        <end position="481"/>
    </location>
</feature>
<protein>
    <recommendedName>
        <fullName evidence="2">Fungal-type protein kinase domain-containing protein</fullName>
    </recommendedName>
</protein>
<evidence type="ECO:0000256" key="1">
    <source>
        <dbReference type="SAM" id="MobiDB-lite"/>
    </source>
</evidence>
<dbReference type="SUPFAM" id="SSF56112">
    <property type="entry name" value="Protein kinase-like (PK-like)"/>
    <property type="match status" value="1"/>
</dbReference>
<feature type="region of interest" description="Disordered" evidence="1">
    <location>
        <begin position="1"/>
        <end position="37"/>
    </location>
</feature>
<dbReference type="Proteomes" id="UP001556367">
    <property type="component" value="Unassembled WGS sequence"/>
</dbReference>
<evidence type="ECO:0000313" key="4">
    <source>
        <dbReference type="Proteomes" id="UP001556367"/>
    </source>
</evidence>
<dbReference type="PANTHER" id="PTHR38248:SF2">
    <property type="entry name" value="FUNK1 11"/>
    <property type="match status" value="1"/>
</dbReference>
<dbReference type="PANTHER" id="PTHR38248">
    <property type="entry name" value="FUNK1 6"/>
    <property type="match status" value="1"/>
</dbReference>
<comment type="caution">
    <text evidence="3">The sequence shown here is derived from an EMBL/GenBank/DDBJ whole genome shotgun (WGS) entry which is preliminary data.</text>
</comment>
<accession>A0ABR3J906</accession>
<proteinExistence type="predicted"/>
<evidence type="ECO:0000313" key="3">
    <source>
        <dbReference type="EMBL" id="KAL0952134.1"/>
    </source>
</evidence>
<dbReference type="EMBL" id="JASNQZ010000011">
    <property type="protein sequence ID" value="KAL0952134.1"/>
    <property type="molecule type" value="Genomic_DNA"/>
</dbReference>
<dbReference type="InterPro" id="IPR040976">
    <property type="entry name" value="Pkinase_fungal"/>
</dbReference>
<name>A0ABR3J906_9AGAR</name>
<dbReference type="InterPro" id="IPR011009">
    <property type="entry name" value="Kinase-like_dom_sf"/>
</dbReference>
<reference evidence="4" key="1">
    <citation type="submission" date="2024-06" db="EMBL/GenBank/DDBJ databases">
        <title>Multi-omics analyses provide insights into the biosynthesis of the anticancer antibiotic pleurotin in Hohenbuehelia grisea.</title>
        <authorList>
            <person name="Weaver J.A."/>
            <person name="Alberti F."/>
        </authorList>
    </citation>
    <scope>NUCLEOTIDE SEQUENCE [LARGE SCALE GENOMIC DNA]</scope>
    <source>
        <strain evidence="4">T-177</strain>
    </source>
</reference>